<sequence>MELAMELSQIATLRRVLEIFCARHELEFADRPAIIAARELMKFADEGETDPAILERRLDEAMQTYGERMLPAQRAVASMGALPARHQ</sequence>
<proteinExistence type="predicted"/>
<gene>
    <name evidence="1" type="ORF">GA0061100_10393</name>
</gene>
<accession>A0A1C3USE2</accession>
<protein>
    <submittedName>
        <fullName evidence="1">Uncharacterized protein</fullName>
    </submittedName>
</protein>
<keyword evidence="2" id="KW-1185">Reference proteome</keyword>
<organism evidence="1 2">
    <name type="scientific">Rhizobium hainanense</name>
    <dbReference type="NCBI Taxonomy" id="52131"/>
    <lineage>
        <taxon>Bacteria</taxon>
        <taxon>Pseudomonadati</taxon>
        <taxon>Pseudomonadota</taxon>
        <taxon>Alphaproteobacteria</taxon>
        <taxon>Hyphomicrobiales</taxon>
        <taxon>Rhizobiaceae</taxon>
        <taxon>Rhizobium/Agrobacterium group</taxon>
        <taxon>Rhizobium</taxon>
    </lineage>
</organism>
<evidence type="ECO:0000313" key="2">
    <source>
        <dbReference type="Proteomes" id="UP000186228"/>
    </source>
</evidence>
<dbReference type="AlphaFoldDB" id="A0A1C3USE2"/>
<evidence type="ECO:0000313" key="1">
    <source>
        <dbReference type="EMBL" id="SCB18375.1"/>
    </source>
</evidence>
<dbReference type="EMBL" id="FMAC01000003">
    <property type="protein sequence ID" value="SCB18375.1"/>
    <property type="molecule type" value="Genomic_DNA"/>
</dbReference>
<name>A0A1C3USE2_9HYPH</name>
<dbReference type="Proteomes" id="UP000186228">
    <property type="component" value="Unassembled WGS sequence"/>
</dbReference>
<reference evidence="2" key="1">
    <citation type="submission" date="2016-08" db="EMBL/GenBank/DDBJ databases">
        <authorList>
            <person name="Varghese N."/>
            <person name="Submissions Spin"/>
        </authorList>
    </citation>
    <scope>NUCLEOTIDE SEQUENCE [LARGE SCALE GENOMIC DNA]</scope>
    <source>
        <strain evidence="2">CCBAU 57015</strain>
    </source>
</reference>